<comment type="caution">
    <text evidence="2">The sequence shown here is derived from an EMBL/GenBank/DDBJ whole genome shotgun (WGS) entry which is preliminary data.</text>
</comment>
<accession>A0A8H3H4V3</accession>
<keyword evidence="1" id="KW-1133">Transmembrane helix</keyword>
<dbReference type="EMBL" id="CAJMWX010001368">
    <property type="protein sequence ID" value="CAE6484681.1"/>
    <property type="molecule type" value="Genomic_DNA"/>
</dbReference>
<organism evidence="2 3">
    <name type="scientific">Rhizoctonia solani</name>
    <dbReference type="NCBI Taxonomy" id="456999"/>
    <lineage>
        <taxon>Eukaryota</taxon>
        <taxon>Fungi</taxon>
        <taxon>Dikarya</taxon>
        <taxon>Basidiomycota</taxon>
        <taxon>Agaricomycotina</taxon>
        <taxon>Agaricomycetes</taxon>
        <taxon>Cantharellales</taxon>
        <taxon>Ceratobasidiaceae</taxon>
        <taxon>Rhizoctonia</taxon>
    </lineage>
</organism>
<feature type="transmembrane region" description="Helical" evidence="1">
    <location>
        <begin position="501"/>
        <end position="521"/>
    </location>
</feature>
<dbReference type="AlphaFoldDB" id="A0A8H3H4V3"/>
<protein>
    <recommendedName>
        <fullName evidence="4">Transmembrane protein</fullName>
    </recommendedName>
</protein>
<feature type="transmembrane region" description="Helical" evidence="1">
    <location>
        <begin position="50"/>
        <end position="72"/>
    </location>
</feature>
<evidence type="ECO:0008006" key="4">
    <source>
        <dbReference type="Google" id="ProtNLM"/>
    </source>
</evidence>
<reference evidence="2" key="1">
    <citation type="submission" date="2021-01" db="EMBL/GenBank/DDBJ databases">
        <authorList>
            <person name="Kaushik A."/>
        </authorList>
    </citation>
    <scope>NUCLEOTIDE SEQUENCE</scope>
    <source>
        <strain evidence="2">AG4-R118</strain>
    </source>
</reference>
<keyword evidence="1" id="KW-0812">Transmembrane</keyword>
<keyword evidence="1" id="KW-0472">Membrane</keyword>
<evidence type="ECO:0000256" key="1">
    <source>
        <dbReference type="SAM" id="Phobius"/>
    </source>
</evidence>
<feature type="transmembrane region" description="Helical" evidence="1">
    <location>
        <begin position="148"/>
        <end position="176"/>
    </location>
</feature>
<proteinExistence type="predicted"/>
<dbReference type="Proteomes" id="UP000663888">
    <property type="component" value="Unassembled WGS sequence"/>
</dbReference>
<gene>
    <name evidence="2" type="ORF">RDB_LOCUS130399</name>
</gene>
<evidence type="ECO:0000313" key="2">
    <source>
        <dbReference type="EMBL" id="CAE6484681.1"/>
    </source>
</evidence>
<feature type="transmembrane region" description="Helical" evidence="1">
    <location>
        <begin position="104"/>
        <end position="128"/>
    </location>
</feature>
<name>A0A8H3H4V3_9AGAM</name>
<evidence type="ECO:0000313" key="3">
    <source>
        <dbReference type="Proteomes" id="UP000663888"/>
    </source>
</evidence>
<sequence length="578" mass="64722">MGTDIEAYYSGLSYTPHEFIPYPLFDTEPARKDDKHTTSKKISFATWLNTIWPLALHGILSITTAVLVLAYIQGRHFNVTERTPPVDVVEGRPRAPFNLLQSDIVTIISSIMVVLRCTLMAWGTPLIWRVAVFLMERRGLSRRNLKTLLHYGVLSPGAYWSDLFTVVIGLLLVIVLCANFASPVLTGSISWAPSNQLARGLPINPARFDDIEDGIRSKQGTSYFYPNGEYVRQGFVLDALGIIGREWGRDREPGVLKRVSSSIETLAINSTVENVTLPYFQVHSIQWITDRDDILAFRANSTSTVLEPYHNSTPIAALTLPFGYALLVPNTTTNWSSDPMEPTIIRDTRLLVVYYKFDSETKGQDLTPTMPPNTYLLPDKTRHYAFAWVTFSAGVGRCKNHDCIVSSPSTIRNNTPVDLEPHQFTFQALSLAPVISLYLVNLNTSVPFSWNNIDAYIEAVLVRSYSGAWSAINARMWTQSAYSSYIPSFPGLLALVDHTRVYTWLAVQLLVTFLGVIFLIIQSSRSKYPLIGDTTLTAFYVDTTLVPTSGKHAAFRGEEVLKIEPQGDRLRARLERPG</sequence>